<dbReference type="InterPro" id="IPR051262">
    <property type="entry name" value="SMP-30/CGR1_Lactonase"/>
</dbReference>
<dbReference type="GO" id="GO:0046872">
    <property type="term" value="F:metal ion binding"/>
    <property type="evidence" value="ECO:0007669"/>
    <property type="project" value="UniProtKB-KW"/>
</dbReference>
<feature type="domain" description="SMP-30/Gluconolactonase/LRE-like region" evidence="5">
    <location>
        <begin position="21"/>
        <end position="256"/>
    </location>
</feature>
<accession>A0A1V2I275</accession>
<keyword evidence="7" id="KW-1185">Reference proteome</keyword>
<organism evidence="6 7">
    <name type="scientific">Pseudofrankia asymbiotica</name>
    <dbReference type="NCBI Taxonomy" id="1834516"/>
    <lineage>
        <taxon>Bacteria</taxon>
        <taxon>Bacillati</taxon>
        <taxon>Actinomycetota</taxon>
        <taxon>Actinomycetes</taxon>
        <taxon>Frankiales</taxon>
        <taxon>Frankiaceae</taxon>
        <taxon>Pseudofrankia</taxon>
    </lineage>
</organism>
<gene>
    <name evidence="6" type="ORF">BL253_31035</name>
</gene>
<keyword evidence="4" id="KW-0479">Metal-binding</keyword>
<dbReference type="Pfam" id="PF08450">
    <property type="entry name" value="SGL"/>
    <property type="match status" value="1"/>
</dbReference>
<evidence type="ECO:0000313" key="7">
    <source>
        <dbReference type="Proteomes" id="UP000188929"/>
    </source>
</evidence>
<protein>
    <submittedName>
        <fullName evidence="6">Gluconolactonase</fullName>
    </submittedName>
</protein>
<dbReference type="Gene3D" id="2.120.10.30">
    <property type="entry name" value="TolB, C-terminal domain"/>
    <property type="match status" value="1"/>
</dbReference>
<dbReference type="Proteomes" id="UP000188929">
    <property type="component" value="Unassembled WGS sequence"/>
</dbReference>
<feature type="active site" description="Proton donor/acceptor" evidence="3">
    <location>
        <position position="198"/>
    </location>
</feature>
<dbReference type="AlphaFoldDB" id="A0A1V2I275"/>
<dbReference type="InterPro" id="IPR011042">
    <property type="entry name" value="6-blade_b-propeller_TolB-like"/>
</dbReference>
<dbReference type="GO" id="GO:0016787">
    <property type="term" value="F:hydrolase activity"/>
    <property type="evidence" value="ECO:0007669"/>
    <property type="project" value="UniProtKB-KW"/>
</dbReference>
<keyword evidence="4" id="KW-0862">Zinc</keyword>
<comment type="caution">
    <text evidence="6">The sequence shown here is derived from an EMBL/GenBank/DDBJ whole genome shotgun (WGS) entry which is preliminary data.</text>
</comment>
<dbReference type="EMBL" id="MOMC01000074">
    <property type="protein sequence ID" value="ONH24187.1"/>
    <property type="molecule type" value="Genomic_DNA"/>
</dbReference>
<evidence type="ECO:0000256" key="2">
    <source>
        <dbReference type="ARBA" id="ARBA00022801"/>
    </source>
</evidence>
<evidence type="ECO:0000256" key="1">
    <source>
        <dbReference type="ARBA" id="ARBA00008853"/>
    </source>
</evidence>
<dbReference type="InterPro" id="IPR013658">
    <property type="entry name" value="SGL"/>
</dbReference>
<reference evidence="7" key="1">
    <citation type="submission" date="2016-10" db="EMBL/GenBank/DDBJ databases">
        <title>Frankia sp. NRRL B-16386 Genome sequencing.</title>
        <authorList>
            <person name="Ghodhbane-Gtari F."/>
            <person name="Swanson E."/>
            <person name="Gueddou A."/>
            <person name="Hezbri K."/>
            <person name="Ktari K."/>
            <person name="Nouioui I."/>
            <person name="Morris K."/>
            <person name="Simpson S."/>
            <person name="Abebe-Akele F."/>
            <person name="Thomas K."/>
            <person name="Gtari M."/>
            <person name="Tisa L.S."/>
        </authorList>
    </citation>
    <scope>NUCLEOTIDE SEQUENCE [LARGE SCALE GENOMIC DNA]</scope>
    <source>
        <strain evidence="7">NRRL B-16386</strain>
    </source>
</reference>
<evidence type="ECO:0000256" key="3">
    <source>
        <dbReference type="PIRSR" id="PIRSR605511-1"/>
    </source>
</evidence>
<dbReference type="SUPFAM" id="SSF63829">
    <property type="entry name" value="Calcium-dependent phosphotriesterase"/>
    <property type="match status" value="1"/>
</dbReference>
<comment type="cofactor">
    <cofactor evidence="4">
        <name>Zn(2+)</name>
        <dbReference type="ChEBI" id="CHEBI:29105"/>
    </cofactor>
    <text evidence="4">Binds 1 divalent metal cation per subunit.</text>
</comment>
<keyword evidence="2" id="KW-0378">Hydrolase</keyword>
<dbReference type="PRINTS" id="PR01790">
    <property type="entry name" value="SMP30FAMILY"/>
</dbReference>
<feature type="binding site" evidence="4">
    <location>
        <position position="125"/>
    </location>
    <ligand>
        <name>substrate</name>
    </ligand>
</feature>
<dbReference type="STRING" id="1834516.BL253_31035"/>
<feature type="binding site" evidence="4">
    <location>
        <position position="23"/>
    </location>
    <ligand>
        <name>a divalent metal cation</name>
        <dbReference type="ChEBI" id="CHEBI:60240"/>
    </ligand>
</feature>
<feature type="binding site" evidence="4">
    <location>
        <position position="151"/>
    </location>
    <ligand>
        <name>a divalent metal cation</name>
        <dbReference type="ChEBI" id="CHEBI:60240"/>
    </ligand>
</feature>
<evidence type="ECO:0000313" key="6">
    <source>
        <dbReference type="EMBL" id="ONH24187.1"/>
    </source>
</evidence>
<feature type="binding site" evidence="4">
    <location>
        <position position="198"/>
    </location>
    <ligand>
        <name>a divalent metal cation</name>
        <dbReference type="ChEBI" id="CHEBI:60240"/>
    </ligand>
</feature>
<comment type="similarity">
    <text evidence="1">Belongs to the SMP-30/CGR1 family.</text>
</comment>
<feature type="binding site" evidence="4">
    <location>
        <position position="107"/>
    </location>
    <ligand>
        <name>substrate</name>
    </ligand>
</feature>
<name>A0A1V2I275_9ACTN</name>
<evidence type="ECO:0000259" key="5">
    <source>
        <dbReference type="Pfam" id="PF08450"/>
    </source>
</evidence>
<proteinExistence type="inferred from homology"/>
<dbReference type="InterPro" id="IPR005511">
    <property type="entry name" value="SMP-30"/>
</dbReference>
<dbReference type="PANTHER" id="PTHR47572:SF4">
    <property type="entry name" value="LACTONASE DRP35"/>
    <property type="match status" value="1"/>
</dbReference>
<evidence type="ECO:0000256" key="4">
    <source>
        <dbReference type="PIRSR" id="PIRSR605511-2"/>
    </source>
</evidence>
<dbReference type="PANTHER" id="PTHR47572">
    <property type="entry name" value="LIPOPROTEIN-RELATED"/>
    <property type="match status" value="1"/>
</dbReference>
<sequence length="285" mass="30064">MTMAVLEPGARPELLADGFVFAEGPRWRDGKLWFSDMHGEAVYATTMTGETTRVLEMPGRKPSGLGFLPDGSLLIVSMADRELLRLSPDGTRSVHARLGHLVDDELNDMVVAANGTAFVGSYSLEPDAGLLLRVTPGGQVSVAAEKMNFPNGTVISPDGRTLTAAESKARRLTAFDLDADLNLDGRRVVATAPDAAPDGIALDALGGIWAAFPLAHEFRRILPGGEVTDRVPLGDRVAIACALGGPDRRTLFLLSAVDWNSAALGGARTSTVSVVRVRVPGDGLP</sequence>